<keyword evidence="3" id="KW-1185">Reference proteome</keyword>
<dbReference type="Pfam" id="PF10140">
    <property type="entry name" value="YukC"/>
    <property type="match status" value="1"/>
</dbReference>
<accession>A0ABW8TPC6</accession>
<evidence type="ECO:0000313" key="3">
    <source>
        <dbReference type="Proteomes" id="UP001623592"/>
    </source>
</evidence>
<feature type="transmembrane region" description="Helical" evidence="1">
    <location>
        <begin position="207"/>
        <end position="227"/>
    </location>
</feature>
<organism evidence="2 3">
    <name type="scientific">Clostridium neuense</name>
    <dbReference type="NCBI Taxonomy" id="1728934"/>
    <lineage>
        <taxon>Bacteria</taxon>
        <taxon>Bacillati</taxon>
        <taxon>Bacillota</taxon>
        <taxon>Clostridia</taxon>
        <taxon>Eubacteriales</taxon>
        <taxon>Clostridiaceae</taxon>
        <taxon>Clostridium</taxon>
    </lineage>
</organism>
<dbReference type="InterPro" id="IPR018778">
    <property type="entry name" value="T7SS_EssB"/>
</dbReference>
<gene>
    <name evidence="2" type="primary">essB</name>
    <name evidence="2" type="ORF">ACJDT4_20735</name>
</gene>
<evidence type="ECO:0000313" key="2">
    <source>
        <dbReference type="EMBL" id="MFL0252839.1"/>
    </source>
</evidence>
<dbReference type="EMBL" id="JBJIAA010000021">
    <property type="protein sequence ID" value="MFL0252839.1"/>
    <property type="molecule type" value="Genomic_DNA"/>
</dbReference>
<dbReference type="Gene3D" id="1.25.40.680">
    <property type="entry name" value="Type VII secretion system EssB, C-terminal-like domain"/>
    <property type="match status" value="1"/>
</dbReference>
<name>A0ABW8TPC6_9CLOT</name>
<dbReference type="NCBIfam" id="TIGR03926">
    <property type="entry name" value="T7_EssB"/>
    <property type="match status" value="1"/>
</dbReference>
<proteinExistence type="predicted"/>
<comment type="caution">
    <text evidence="2">The sequence shown here is derived from an EMBL/GenBank/DDBJ whole genome shotgun (WGS) entry which is preliminary data.</text>
</comment>
<dbReference type="Proteomes" id="UP001623592">
    <property type="component" value="Unassembled WGS sequence"/>
</dbReference>
<sequence length="371" mass="42388">MKISNSKTSLEFERNKDLVQVRLESTQFKEAVLKELSDKVIVNKDNETWVLSYHVPEAAKSLASASRLAKTRLEKLKLAQKLVTLSGMENQFKIPFLHPENILLIGETLFVVHFGLHKLLVPFDMTQVDFLKSYKALIFYIFNSKVPFESLVSGSLAMNDKFSQTINSFESTQEIAEFIDEELQKETERVNRNIAFVSKGRYRFFKYFGTLAIILALVLGWFTYSYYSNNKKQNAIITAQTDFLTNNYDKTQADLQNYAPSKLPKAARYILAVSSVNLSDLTMAQKQAILDNVSTKSDDNTLNYWVYSGRGDFKQALNLAQNLGDVQLTLLAYTNLYETTKLNTTMDGAKKQQLLDEYNKKIQELTKNLGK</sequence>
<protein>
    <submittedName>
        <fullName evidence="2">Type VII secretion protein EssB</fullName>
    </submittedName>
</protein>
<dbReference type="InterPro" id="IPR042565">
    <property type="entry name" value="T7SS_EssB_C"/>
</dbReference>
<dbReference type="Gene3D" id="1.10.510.10">
    <property type="entry name" value="Transferase(Phosphotransferase) domain 1"/>
    <property type="match status" value="1"/>
</dbReference>
<keyword evidence="1" id="KW-1133">Transmembrane helix</keyword>
<keyword evidence="1" id="KW-0812">Transmembrane</keyword>
<keyword evidence="1" id="KW-0472">Membrane</keyword>
<dbReference type="RefSeq" id="WP_406789497.1">
    <property type="nucleotide sequence ID" value="NZ_JBJIAA010000021.1"/>
</dbReference>
<reference evidence="2 3" key="1">
    <citation type="submission" date="2024-11" db="EMBL/GenBank/DDBJ databases">
        <authorList>
            <person name="Heng Y.C."/>
            <person name="Lim A.C.H."/>
            <person name="Lee J.K.Y."/>
            <person name="Kittelmann S."/>
        </authorList>
    </citation>
    <scope>NUCLEOTIDE SEQUENCE [LARGE SCALE GENOMIC DNA]</scope>
    <source>
        <strain evidence="2 3">WILCCON 0114</strain>
    </source>
</reference>
<evidence type="ECO:0000256" key="1">
    <source>
        <dbReference type="SAM" id="Phobius"/>
    </source>
</evidence>